<feature type="domain" description="Carboxyltransferase" evidence="4">
    <location>
        <begin position="24"/>
        <end position="297"/>
    </location>
</feature>
<keyword evidence="2" id="KW-0378">Hydrolase</keyword>
<evidence type="ECO:0000256" key="2">
    <source>
        <dbReference type="ARBA" id="ARBA00022801"/>
    </source>
</evidence>
<keyword evidence="1" id="KW-0547">Nucleotide-binding</keyword>
<dbReference type="PANTHER" id="PTHR43309">
    <property type="entry name" value="5-OXOPROLINASE SUBUNIT C"/>
    <property type="match status" value="1"/>
</dbReference>
<evidence type="ECO:0000259" key="4">
    <source>
        <dbReference type="SMART" id="SM00797"/>
    </source>
</evidence>
<dbReference type="PANTHER" id="PTHR43309:SF5">
    <property type="entry name" value="5-OXOPROLINASE SUBUNIT C"/>
    <property type="match status" value="1"/>
</dbReference>
<dbReference type="SMART" id="SM00797">
    <property type="entry name" value="AHS2"/>
    <property type="match status" value="1"/>
</dbReference>
<organism evidence="5 6">
    <name type="scientific">Devosia lucknowensis</name>
    <dbReference type="NCBI Taxonomy" id="1096929"/>
    <lineage>
        <taxon>Bacteria</taxon>
        <taxon>Pseudomonadati</taxon>
        <taxon>Pseudomonadota</taxon>
        <taxon>Alphaproteobacteria</taxon>
        <taxon>Hyphomicrobiales</taxon>
        <taxon>Devosiaceae</taxon>
        <taxon>Devosia</taxon>
    </lineage>
</organism>
<dbReference type="Gene3D" id="2.40.100.10">
    <property type="entry name" value="Cyclophilin-like"/>
    <property type="match status" value="1"/>
</dbReference>
<keyword evidence="3" id="KW-0067">ATP-binding</keyword>
<dbReference type="RefSeq" id="WP_086469536.1">
    <property type="nucleotide sequence ID" value="NZ_FXWK01000001.1"/>
</dbReference>
<dbReference type="GO" id="GO:0005524">
    <property type="term" value="F:ATP binding"/>
    <property type="evidence" value="ECO:0007669"/>
    <property type="project" value="UniProtKB-KW"/>
</dbReference>
<evidence type="ECO:0000256" key="1">
    <source>
        <dbReference type="ARBA" id="ARBA00022741"/>
    </source>
</evidence>
<proteinExistence type="predicted"/>
<evidence type="ECO:0000256" key="3">
    <source>
        <dbReference type="ARBA" id="ARBA00022840"/>
    </source>
</evidence>
<dbReference type="GO" id="GO:0016787">
    <property type="term" value="F:hydrolase activity"/>
    <property type="evidence" value="ECO:0007669"/>
    <property type="project" value="UniProtKB-KW"/>
</dbReference>
<keyword evidence="6" id="KW-1185">Reference proteome</keyword>
<evidence type="ECO:0000313" key="5">
    <source>
        <dbReference type="EMBL" id="SMQ65250.1"/>
    </source>
</evidence>
<protein>
    <submittedName>
        <fullName evidence="5">Biotin-dependent carboxylase uncharacterized domain-containing protein</fullName>
    </submittedName>
</protein>
<accession>A0A1Y6EWB3</accession>
<name>A0A1Y6EWB3_9HYPH</name>
<dbReference type="AlphaFoldDB" id="A0A1Y6EWB3"/>
<dbReference type="InterPro" id="IPR003778">
    <property type="entry name" value="CT_A_B"/>
</dbReference>
<gene>
    <name evidence="5" type="ORF">SAMN06295905_1177</name>
</gene>
<dbReference type="EMBL" id="FXWK01000001">
    <property type="protein sequence ID" value="SMQ65250.1"/>
    <property type="molecule type" value="Genomic_DNA"/>
</dbReference>
<dbReference type="InterPro" id="IPR052708">
    <property type="entry name" value="PxpC"/>
</dbReference>
<dbReference type="SUPFAM" id="SSF50891">
    <property type="entry name" value="Cyclophilin-like"/>
    <property type="match status" value="1"/>
</dbReference>
<dbReference type="Pfam" id="PF02626">
    <property type="entry name" value="CT_A_B"/>
    <property type="match status" value="1"/>
</dbReference>
<evidence type="ECO:0000313" key="6">
    <source>
        <dbReference type="Proteomes" id="UP000194474"/>
    </source>
</evidence>
<sequence length="297" mass="31345">MTVCILRASPLSTIQDLGRPGLLAQGISASGPMDRGAFDAAGRLAGASGDAGIEFTRAGIELKVEDGSFRIGWAGGAFTVAINGSLETWPGGALVRSGDVISITPGAAGNYGYLRFGPRLDLPEVMGSRATSTRARLGGLDGRALMAGDVLALQGSGVEPRNVAMPEASDGSIRFVWGIHAEAFVAEVRQWFVTEMFRISPVMDRMGVRLEDRSGLFSGASILSLISDPILPGDIQILGDGTPIVLMRDHQPTGGYPRIGTVIAADLDRFAQMRAGREIAFSPVTVEHAQRLLRSRP</sequence>
<reference evidence="6" key="1">
    <citation type="submission" date="2017-04" db="EMBL/GenBank/DDBJ databases">
        <authorList>
            <person name="Varghese N."/>
            <person name="Submissions S."/>
        </authorList>
    </citation>
    <scope>NUCLEOTIDE SEQUENCE [LARGE SCALE GENOMIC DNA]</scope>
</reference>
<dbReference type="Proteomes" id="UP000194474">
    <property type="component" value="Unassembled WGS sequence"/>
</dbReference>
<dbReference type="OrthoDB" id="9768696at2"/>
<dbReference type="InterPro" id="IPR029000">
    <property type="entry name" value="Cyclophilin-like_dom_sf"/>
</dbReference>